<feature type="domain" description="Methyl-CpG-binding" evidence="2">
    <location>
        <begin position="7"/>
        <end position="77"/>
    </location>
</feature>
<organism evidence="3 4">
    <name type="scientific">Stegodyphus mimosarum</name>
    <name type="common">African social velvet spider</name>
    <dbReference type="NCBI Taxonomy" id="407821"/>
    <lineage>
        <taxon>Eukaryota</taxon>
        <taxon>Metazoa</taxon>
        <taxon>Ecdysozoa</taxon>
        <taxon>Arthropoda</taxon>
        <taxon>Chelicerata</taxon>
        <taxon>Arachnida</taxon>
        <taxon>Araneae</taxon>
        <taxon>Araneomorphae</taxon>
        <taxon>Entelegynae</taxon>
        <taxon>Eresoidea</taxon>
        <taxon>Eresidae</taxon>
        <taxon>Stegodyphus</taxon>
    </lineage>
</organism>
<dbReference type="Pfam" id="PF16564">
    <property type="entry name" value="MBDa"/>
    <property type="match status" value="1"/>
</dbReference>
<name>A0A087V1L4_STEMI</name>
<evidence type="ECO:0000259" key="2">
    <source>
        <dbReference type="Pfam" id="PF16564"/>
    </source>
</evidence>
<dbReference type="OrthoDB" id="10072024at2759"/>
<feature type="compositionally biased region" description="Basic and acidic residues" evidence="1">
    <location>
        <begin position="9"/>
        <end position="20"/>
    </location>
</feature>
<reference evidence="3 4" key="1">
    <citation type="submission" date="2013-11" db="EMBL/GenBank/DDBJ databases">
        <title>Genome sequencing of Stegodyphus mimosarum.</title>
        <authorList>
            <person name="Bechsgaard J."/>
        </authorList>
    </citation>
    <scope>NUCLEOTIDE SEQUENCE [LARGE SCALE GENOMIC DNA]</scope>
</reference>
<evidence type="ECO:0000313" key="4">
    <source>
        <dbReference type="Proteomes" id="UP000054359"/>
    </source>
</evidence>
<feature type="non-terminal residue" evidence="3">
    <location>
        <position position="82"/>
    </location>
</feature>
<feature type="region of interest" description="Disordered" evidence="1">
    <location>
        <begin position="1"/>
        <end position="24"/>
    </location>
</feature>
<evidence type="ECO:0000256" key="1">
    <source>
        <dbReference type="SAM" id="MobiDB-lite"/>
    </source>
</evidence>
<dbReference type="OMA" id="LQGINAC"/>
<protein>
    <submittedName>
        <fullName evidence="3">Methyl-CpG-binding domain protein 2</fullName>
    </submittedName>
</protein>
<dbReference type="EMBL" id="KL864962">
    <property type="protein sequence ID" value="KFM83503.1"/>
    <property type="molecule type" value="Genomic_DNA"/>
</dbReference>
<gene>
    <name evidence="3" type="ORF">X975_03432</name>
</gene>
<keyword evidence="4" id="KW-1185">Reference proteome</keyword>
<proteinExistence type="predicted"/>
<dbReference type="Proteomes" id="UP000054359">
    <property type="component" value="Unassembled WGS sequence"/>
</dbReference>
<dbReference type="AlphaFoldDB" id="A0A087V1L4"/>
<accession>A0A087V1L4</accession>
<dbReference type="InterPro" id="IPR032343">
    <property type="entry name" value="MBD2/MBD3_p55-bd"/>
</dbReference>
<dbReference type="STRING" id="407821.A0A087V1L4"/>
<evidence type="ECO:0000313" key="3">
    <source>
        <dbReference type="EMBL" id="KFM83503.1"/>
    </source>
</evidence>
<sequence>MLLTKRKRDQSENQEKEEPSKISPSIVLPIRQTASIFKQSVTIIKNQESKIRTDITHGTQEKPKQVFWEKRLQGINACDKKG</sequence>